<dbReference type="AlphaFoldDB" id="A0A1H0JKG4"/>
<dbReference type="EMBL" id="FNGY01000015">
    <property type="protein sequence ID" value="SDO44216.1"/>
    <property type="molecule type" value="Genomic_DNA"/>
</dbReference>
<dbReference type="OrthoDB" id="1340494at2"/>
<dbReference type="Proteomes" id="UP000183200">
    <property type="component" value="Unassembled WGS sequence"/>
</dbReference>
<protein>
    <submittedName>
        <fullName evidence="1">Uncharacterized protein</fullName>
    </submittedName>
</protein>
<name>A0A1H0JKG4_9SPHI</name>
<gene>
    <name evidence="1" type="ORF">SAMN05421820_1153</name>
</gene>
<keyword evidence="2" id="KW-1185">Reference proteome</keyword>
<accession>A0A1H0JKG4</accession>
<evidence type="ECO:0000313" key="2">
    <source>
        <dbReference type="Proteomes" id="UP000183200"/>
    </source>
</evidence>
<organism evidence="1 2">
    <name type="scientific">Pedobacter steynii</name>
    <dbReference type="NCBI Taxonomy" id="430522"/>
    <lineage>
        <taxon>Bacteria</taxon>
        <taxon>Pseudomonadati</taxon>
        <taxon>Bacteroidota</taxon>
        <taxon>Sphingobacteriia</taxon>
        <taxon>Sphingobacteriales</taxon>
        <taxon>Sphingobacteriaceae</taxon>
        <taxon>Pedobacter</taxon>
    </lineage>
</organism>
<sequence length="261" mass="30486">MFKDYKDLVVKSYREKLASRELSNNLSDPTPAKLRDECLLVYTSRYDKERDAKTLEAFFGKPGENDDYYPIIYNVKVSLFKPLAQYLHDTSRKPNTRNIELLAWLINYQPRPFRSGSTIVEPIPAWKEWIKKHLRESAAVLLLTGIIVFLLMKIPQKEQCMYWSGDRYKAIDCDQKPFDAQSIALDTFKLNHFKRITRPDTMTAYSVGRVWCVQIGEIPDCFTTDGNHPLHPERELKRLSLTILRKHFGTKLPDSLQDQPK</sequence>
<dbReference type="RefSeq" id="WP_074612559.1">
    <property type="nucleotide sequence ID" value="NZ_FNGY01000015.1"/>
</dbReference>
<evidence type="ECO:0000313" key="1">
    <source>
        <dbReference type="EMBL" id="SDO44216.1"/>
    </source>
</evidence>
<proteinExistence type="predicted"/>
<reference evidence="2" key="1">
    <citation type="submission" date="2016-10" db="EMBL/GenBank/DDBJ databases">
        <authorList>
            <person name="Varghese N."/>
            <person name="Submissions S."/>
        </authorList>
    </citation>
    <scope>NUCLEOTIDE SEQUENCE [LARGE SCALE GENOMIC DNA]</scope>
    <source>
        <strain evidence="2">DSM 19110</strain>
    </source>
</reference>